<evidence type="ECO:0000256" key="2">
    <source>
        <dbReference type="ARBA" id="ARBA00022842"/>
    </source>
</evidence>
<dbReference type="GO" id="GO:0005886">
    <property type="term" value="C:plasma membrane"/>
    <property type="evidence" value="ECO:0007669"/>
    <property type="project" value="TreeGrafter"/>
</dbReference>
<dbReference type="AlphaFoldDB" id="A0A7S3N8I7"/>
<dbReference type="PRINTS" id="PR00119">
    <property type="entry name" value="CATATPASE"/>
</dbReference>
<evidence type="ECO:0000256" key="3">
    <source>
        <dbReference type="SAM" id="MobiDB-lite"/>
    </source>
</evidence>
<dbReference type="GO" id="GO:0006874">
    <property type="term" value="P:intracellular calcium ion homeostasis"/>
    <property type="evidence" value="ECO:0007669"/>
    <property type="project" value="TreeGrafter"/>
</dbReference>
<dbReference type="GO" id="GO:0012505">
    <property type="term" value="C:endomembrane system"/>
    <property type="evidence" value="ECO:0007669"/>
    <property type="project" value="UniProtKB-SubCell"/>
</dbReference>
<keyword evidence="2" id="KW-0460">Magnesium</keyword>
<evidence type="ECO:0000256" key="1">
    <source>
        <dbReference type="ARBA" id="ARBA00004127"/>
    </source>
</evidence>
<dbReference type="EMBL" id="HBII01026405">
    <property type="protein sequence ID" value="CAE0352119.1"/>
    <property type="molecule type" value="Transcribed_RNA"/>
</dbReference>
<feature type="region of interest" description="Disordered" evidence="3">
    <location>
        <begin position="74"/>
        <end position="99"/>
    </location>
</feature>
<dbReference type="PANTHER" id="PTHR24093:SF369">
    <property type="entry name" value="CALCIUM-TRANSPORTING ATPASE"/>
    <property type="match status" value="1"/>
</dbReference>
<sequence length="123" mass="12968">MATGDNLSTAKTIAKIAGILDPTRPSTSTSAWKASPSEPKSGPRRGQRQASQDRWSKNEAKLTEIVSHLQVLARSSPQTSTCSSPTSRTSAVVTGDGSNDTLALKNADVRFAMLIAGTEVCCF</sequence>
<dbReference type="PANTHER" id="PTHR24093">
    <property type="entry name" value="CATION TRANSPORTING ATPASE"/>
    <property type="match status" value="1"/>
</dbReference>
<protein>
    <submittedName>
        <fullName evidence="4">Uncharacterized protein</fullName>
    </submittedName>
</protein>
<name>A0A7S3N8I7_9SPIT</name>
<evidence type="ECO:0000313" key="4">
    <source>
        <dbReference type="EMBL" id="CAE0352119.1"/>
    </source>
</evidence>
<accession>A0A7S3N8I7</accession>
<reference evidence="4" key="1">
    <citation type="submission" date="2021-01" db="EMBL/GenBank/DDBJ databases">
        <authorList>
            <person name="Corre E."/>
            <person name="Pelletier E."/>
            <person name="Niang G."/>
            <person name="Scheremetjew M."/>
            <person name="Finn R."/>
            <person name="Kale V."/>
            <person name="Holt S."/>
            <person name="Cochrane G."/>
            <person name="Meng A."/>
            <person name="Brown T."/>
            <person name="Cohen L."/>
        </authorList>
    </citation>
    <scope>NUCLEOTIDE SEQUENCE</scope>
    <source>
        <strain evidence="4">FSP1.4</strain>
    </source>
</reference>
<proteinExistence type="predicted"/>
<feature type="region of interest" description="Disordered" evidence="3">
    <location>
        <begin position="18"/>
        <end position="56"/>
    </location>
</feature>
<dbReference type="InterPro" id="IPR036412">
    <property type="entry name" value="HAD-like_sf"/>
</dbReference>
<organism evidence="4">
    <name type="scientific">Euplotes harpa</name>
    <dbReference type="NCBI Taxonomy" id="151035"/>
    <lineage>
        <taxon>Eukaryota</taxon>
        <taxon>Sar</taxon>
        <taxon>Alveolata</taxon>
        <taxon>Ciliophora</taxon>
        <taxon>Intramacronucleata</taxon>
        <taxon>Spirotrichea</taxon>
        <taxon>Hypotrichia</taxon>
        <taxon>Euplotida</taxon>
        <taxon>Euplotidae</taxon>
        <taxon>Euplotes</taxon>
    </lineage>
</organism>
<dbReference type="SUPFAM" id="SSF56784">
    <property type="entry name" value="HAD-like"/>
    <property type="match status" value="1"/>
</dbReference>
<comment type="subcellular location">
    <subcellularLocation>
        <location evidence="1">Endomembrane system</location>
        <topology evidence="1">Multi-pass membrane protein</topology>
    </subcellularLocation>
</comment>
<gene>
    <name evidence="4" type="ORF">EHAR0213_LOCUS11035</name>
</gene>
<dbReference type="InterPro" id="IPR023214">
    <property type="entry name" value="HAD_sf"/>
</dbReference>
<dbReference type="Gene3D" id="3.40.50.1000">
    <property type="entry name" value="HAD superfamily/HAD-like"/>
    <property type="match status" value="1"/>
</dbReference>
<feature type="compositionally biased region" description="Low complexity" evidence="3">
    <location>
        <begin position="74"/>
        <end position="90"/>
    </location>
</feature>
<dbReference type="GO" id="GO:0005388">
    <property type="term" value="F:P-type calcium transporter activity"/>
    <property type="evidence" value="ECO:0007669"/>
    <property type="project" value="TreeGrafter"/>
</dbReference>